<dbReference type="AlphaFoldDB" id="U1LME6"/>
<dbReference type="RefSeq" id="WP_021011254.1">
    <property type="nucleotide sequence ID" value="NZ_ASHR01000031.1"/>
</dbReference>
<reference evidence="1 2" key="1">
    <citation type="journal article" date="2013" name="Genome Announc.">
        <title>First draft genome sequence from a member of the genus agrococcus, isolated from modern microbialites.</title>
        <authorList>
            <person name="White R.A.III."/>
            <person name="Grassa C.J."/>
            <person name="Suttle C.A."/>
        </authorList>
    </citation>
    <scope>NUCLEOTIDE SEQUENCE [LARGE SCALE GENOMIC DNA]</scope>
    <source>
        <strain evidence="1 2">RW1</strain>
    </source>
</reference>
<gene>
    <name evidence="1" type="ORF">L332_03440</name>
</gene>
<evidence type="ECO:0000313" key="2">
    <source>
        <dbReference type="Proteomes" id="UP000016462"/>
    </source>
</evidence>
<organism evidence="1 2">
    <name type="scientific">Agrococcus pavilionensis RW1</name>
    <dbReference type="NCBI Taxonomy" id="1330458"/>
    <lineage>
        <taxon>Bacteria</taxon>
        <taxon>Bacillati</taxon>
        <taxon>Actinomycetota</taxon>
        <taxon>Actinomycetes</taxon>
        <taxon>Micrococcales</taxon>
        <taxon>Microbacteriaceae</taxon>
        <taxon>Agrococcus</taxon>
    </lineage>
</organism>
<comment type="caution">
    <text evidence="1">The sequence shown here is derived from an EMBL/GenBank/DDBJ whole genome shotgun (WGS) entry which is preliminary data.</text>
</comment>
<accession>U1LME6</accession>
<evidence type="ECO:0000313" key="1">
    <source>
        <dbReference type="EMBL" id="ERG63509.1"/>
    </source>
</evidence>
<protein>
    <submittedName>
        <fullName evidence="1">Uncharacterized protein</fullName>
    </submittedName>
</protein>
<sequence>MRATLEQLNAAAQRVREAVPMPNPLREDYFRLRDAAIDAELAALGIPAPVRPDNTGSMHGAHWAWHTGQLTTGLIVGRWGNHVEEVAIEIVVSHAGTSLAWIVEDADSDADDRGIYGHYAKKYRKRRNESMFAPVTDAPELPELPVPAEPTLFDWLEVSS</sequence>
<dbReference type="EMBL" id="ASHR01000031">
    <property type="protein sequence ID" value="ERG63509.1"/>
    <property type="molecule type" value="Genomic_DNA"/>
</dbReference>
<name>U1LME6_9MICO</name>
<dbReference type="Proteomes" id="UP000016462">
    <property type="component" value="Unassembled WGS sequence"/>
</dbReference>
<proteinExistence type="predicted"/>
<keyword evidence="2" id="KW-1185">Reference proteome</keyword>